<comment type="caution">
    <text evidence="1">The sequence shown here is derived from an EMBL/GenBank/DDBJ whole genome shotgun (WGS) entry which is preliminary data.</text>
</comment>
<feature type="non-terminal residue" evidence="1">
    <location>
        <position position="1"/>
    </location>
</feature>
<reference evidence="1" key="1">
    <citation type="submission" date="2021-06" db="EMBL/GenBank/DDBJ databases">
        <authorList>
            <person name="Kallberg Y."/>
            <person name="Tangrot J."/>
            <person name="Rosling A."/>
        </authorList>
    </citation>
    <scope>NUCLEOTIDE SEQUENCE</scope>
    <source>
        <strain evidence="1">CL551</strain>
    </source>
</reference>
<name>A0A9N9JBV8_9GLOM</name>
<dbReference type="Proteomes" id="UP000789342">
    <property type="component" value="Unassembled WGS sequence"/>
</dbReference>
<proteinExistence type="predicted"/>
<keyword evidence="2" id="KW-1185">Reference proteome</keyword>
<dbReference type="AlphaFoldDB" id="A0A9N9JBV8"/>
<dbReference type="EMBL" id="CAJVPV010045179">
    <property type="protein sequence ID" value="CAG8768713.1"/>
    <property type="molecule type" value="Genomic_DNA"/>
</dbReference>
<protein>
    <submittedName>
        <fullName evidence="1">3709_t:CDS:1</fullName>
    </submittedName>
</protein>
<feature type="non-terminal residue" evidence="1">
    <location>
        <position position="175"/>
    </location>
</feature>
<dbReference type="OrthoDB" id="2443838at2759"/>
<gene>
    <name evidence="1" type="ORF">AMORRO_LOCUS16449</name>
</gene>
<evidence type="ECO:0000313" key="1">
    <source>
        <dbReference type="EMBL" id="CAG8768713.1"/>
    </source>
</evidence>
<sequence>RKIKSYFESKPALEWSYLDFLKSLRPYCVSEEHSLDDQQAIWRKRYLTFLSNVLEEEQDYDIKERVTFLLRQEGCRPFRGMGCRSSALYFTVFSAVAQPGEGVVLLWVWGVVPRCTRCGVSFLQKDHEKRSSEEESFWDGVRIEKELMIKEDIFDKKSQVEALDVLCVSRSQKAV</sequence>
<evidence type="ECO:0000313" key="2">
    <source>
        <dbReference type="Proteomes" id="UP000789342"/>
    </source>
</evidence>
<accession>A0A9N9JBV8</accession>
<organism evidence="1 2">
    <name type="scientific">Acaulospora morrowiae</name>
    <dbReference type="NCBI Taxonomy" id="94023"/>
    <lineage>
        <taxon>Eukaryota</taxon>
        <taxon>Fungi</taxon>
        <taxon>Fungi incertae sedis</taxon>
        <taxon>Mucoromycota</taxon>
        <taxon>Glomeromycotina</taxon>
        <taxon>Glomeromycetes</taxon>
        <taxon>Diversisporales</taxon>
        <taxon>Acaulosporaceae</taxon>
        <taxon>Acaulospora</taxon>
    </lineage>
</organism>